<dbReference type="PROSITE" id="PS50112">
    <property type="entry name" value="PAS"/>
    <property type="match status" value="3"/>
</dbReference>
<dbReference type="GO" id="GO:0006355">
    <property type="term" value="P:regulation of DNA-templated transcription"/>
    <property type="evidence" value="ECO:0007669"/>
    <property type="project" value="InterPro"/>
</dbReference>
<evidence type="ECO:0000313" key="10">
    <source>
        <dbReference type="EMBL" id="EWY40391.1"/>
    </source>
</evidence>
<dbReference type="SMART" id="SM00086">
    <property type="entry name" value="PAC"/>
    <property type="match status" value="3"/>
</dbReference>
<dbReference type="InterPro" id="IPR013767">
    <property type="entry name" value="PAS_fold"/>
</dbReference>
<dbReference type="SMART" id="SM00091">
    <property type="entry name" value="PAS"/>
    <property type="match status" value="3"/>
</dbReference>
<dbReference type="InterPro" id="IPR001610">
    <property type="entry name" value="PAC"/>
</dbReference>
<evidence type="ECO:0000259" key="9">
    <source>
        <dbReference type="PROSITE" id="PS50113"/>
    </source>
</evidence>
<keyword evidence="4" id="KW-0808">Transferase</keyword>
<dbReference type="InterPro" id="IPR035965">
    <property type="entry name" value="PAS-like_dom_sf"/>
</dbReference>
<dbReference type="PANTHER" id="PTHR43304">
    <property type="entry name" value="PHYTOCHROME-LIKE PROTEIN CPH1"/>
    <property type="match status" value="1"/>
</dbReference>
<sequence>MTEQLGPNDEWFRAIADSAPVLIWMSDTEGRGIYFNLAWLDFTGRPTEREAGDGWMERLHPEDRGQIDAAYEAFHQRVPFQLQFRLRRKDGAWRWMLNSGKPRHTPSGEFAGYTGSCVDITERFEAESEARRQLGLMRAITDNAAEALFLMDGEGRISFVNPAAERMFGWTADELVGAVLHDKLHHHHADGRPYRIEDCPITSVFATGDTLREHEDVFFRRDGAPVDVLCSVAPILTGGGVDGAVVVAHDITDRKRAEEALQRSESRFAAIFRQVIVGITQFDLDGRFLLVNERFCEIVGRPMEDVLKQTSQGISHADDAERTVALMRRAADLGEDFQVEKRYLRPDGSAVWVNNSVSVMRGPDGTPRFLVAVVRDITEQKRVEAEMSRANQELVAALDEREVLLKEVHHRVKNNLQVVVSLLRLQASRLRDATGVDALRESLNRVSAMSTIHELLYRSTTLADIDFAEVLRTLTANLRDAYDLGEGHVVTIVEVDPVPVSMDAAVPLALIANELISNAFKHAFPDGGPDGGPGEVRVGLSREDGAIVLRISDTGAGFIPPRRASSLGLMLVDRLVKQISGRLDMEPPPGTRYRMTFDLQ</sequence>
<evidence type="ECO:0000256" key="6">
    <source>
        <dbReference type="SAM" id="Coils"/>
    </source>
</evidence>
<dbReference type="InterPro" id="IPR052162">
    <property type="entry name" value="Sensor_kinase/Photoreceptor"/>
</dbReference>
<feature type="domain" description="Histidine kinase" evidence="7">
    <location>
        <begin position="407"/>
        <end position="600"/>
    </location>
</feature>
<dbReference type="Gene3D" id="3.30.565.10">
    <property type="entry name" value="Histidine kinase-like ATPase, C-terminal domain"/>
    <property type="match status" value="1"/>
</dbReference>
<evidence type="ECO:0000256" key="2">
    <source>
        <dbReference type="ARBA" id="ARBA00012438"/>
    </source>
</evidence>
<keyword evidence="5" id="KW-0418">Kinase</keyword>
<keyword evidence="3" id="KW-0597">Phosphoprotein</keyword>
<dbReference type="AlphaFoldDB" id="W9H6H0"/>
<feature type="domain" description="PAC" evidence="9">
    <location>
        <begin position="80"/>
        <end position="132"/>
    </location>
</feature>
<dbReference type="SMART" id="SM00387">
    <property type="entry name" value="HATPase_c"/>
    <property type="match status" value="1"/>
</dbReference>
<dbReference type="EMBL" id="AVFL01000008">
    <property type="protein sequence ID" value="EWY40391.1"/>
    <property type="molecule type" value="Genomic_DNA"/>
</dbReference>
<dbReference type="InterPro" id="IPR013656">
    <property type="entry name" value="PAS_4"/>
</dbReference>
<dbReference type="Pfam" id="PF07568">
    <property type="entry name" value="HisKA_2"/>
    <property type="match status" value="1"/>
</dbReference>
<gene>
    <name evidence="10" type="ORF">N825_36445</name>
</gene>
<dbReference type="Gene3D" id="3.30.450.20">
    <property type="entry name" value="PAS domain"/>
    <property type="match status" value="3"/>
</dbReference>
<dbReference type="CDD" id="cd00130">
    <property type="entry name" value="PAS"/>
    <property type="match status" value="3"/>
</dbReference>
<organism evidence="10 11">
    <name type="scientific">Skermanella stibiiresistens SB22</name>
    <dbReference type="NCBI Taxonomy" id="1385369"/>
    <lineage>
        <taxon>Bacteria</taxon>
        <taxon>Pseudomonadati</taxon>
        <taxon>Pseudomonadota</taxon>
        <taxon>Alphaproteobacteria</taxon>
        <taxon>Rhodospirillales</taxon>
        <taxon>Azospirillaceae</taxon>
        <taxon>Skermanella</taxon>
    </lineage>
</organism>
<proteinExistence type="predicted"/>
<feature type="domain" description="PAC" evidence="9">
    <location>
        <begin position="337"/>
        <end position="389"/>
    </location>
</feature>
<dbReference type="InterPro" id="IPR036890">
    <property type="entry name" value="HATPase_C_sf"/>
</dbReference>
<keyword evidence="11" id="KW-1185">Reference proteome</keyword>
<dbReference type="RefSeq" id="WP_037452003.1">
    <property type="nucleotide sequence ID" value="NZ_AVFL01000008.1"/>
</dbReference>
<evidence type="ECO:0000256" key="4">
    <source>
        <dbReference type="ARBA" id="ARBA00022679"/>
    </source>
</evidence>
<dbReference type="Pfam" id="PF00989">
    <property type="entry name" value="PAS"/>
    <property type="match status" value="1"/>
</dbReference>
<reference evidence="10 11" key="1">
    <citation type="submission" date="2013-08" db="EMBL/GenBank/DDBJ databases">
        <title>The genome sequence of Skermanella stibiiresistens.</title>
        <authorList>
            <person name="Zhu W."/>
            <person name="Wang G."/>
        </authorList>
    </citation>
    <scope>NUCLEOTIDE SEQUENCE [LARGE SCALE GENOMIC DNA]</scope>
    <source>
        <strain evidence="10 11">SB22</strain>
    </source>
</reference>
<feature type="domain" description="PAS" evidence="8">
    <location>
        <begin position="8"/>
        <end position="72"/>
    </location>
</feature>
<evidence type="ECO:0000259" key="8">
    <source>
        <dbReference type="PROSITE" id="PS50112"/>
    </source>
</evidence>
<comment type="catalytic activity">
    <reaction evidence="1">
        <text>ATP + protein L-histidine = ADP + protein N-phospho-L-histidine.</text>
        <dbReference type="EC" id="2.7.13.3"/>
    </reaction>
</comment>
<dbReference type="InterPro" id="IPR003594">
    <property type="entry name" value="HATPase_dom"/>
</dbReference>
<dbReference type="Pfam" id="PF02518">
    <property type="entry name" value="HATPase_c"/>
    <property type="match status" value="1"/>
</dbReference>
<keyword evidence="6" id="KW-0175">Coiled coil</keyword>
<dbReference type="STRING" id="1385369.N825_36445"/>
<dbReference type="SUPFAM" id="SSF55785">
    <property type="entry name" value="PYP-like sensor domain (PAS domain)"/>
    <property type="match status" value="3"/>
</dbReference>
<feature type="domain" description="PAS" evidence="8">
    <location>
        <begin position="133"/>
        <end position="177"/>
    </location>
</feature>
<evidence type="ECO:0000313" key="11">
    <source>
        <dbReference type="Proteomes" id="UP000019486"/>
    </source>
</evidence>
<dbReference type="PROSITE" id="PS50109">
    <property type="entry name" value="HIS_KIN"/>
    <property type="match status" value="1"/>
</dbReference>
<dbReference type="Pfam" id="PF08447">
    <property type="entry name" value="PAS_3"/>
    <property type="match status" value="1"/>
</dbReference>
<dbReference type="SUPFAM" id="SSF55874">
    <property type="entry name" value="ATPase domain of HSP90 chaperone/DNA topoisomerase II/histidine kinase"/>
    <property type="match status" value="1"/>
</dbReference>
<feature type="coiled-coil region" evidence="6">
    <location>
        <begin position="380"/>
        <end position="407"/>
    </location>
</feature>
<dbReference type="EC" id="2.7.13.3" evidence="2"/>
<dbReference type="InterPro" id="IPR000014">
    <property type="entry name" value="PAS"/>
</dbReference>
<dbReference type="Proteomes" id="UP000019486">
    <property type="component" value="Unassembled WGS sequence"/>
</dbReference>
<evidence type="ECO:0000256" key="1">
    <source>
        <dbReference type="ARBA" id="ARBA00000085"/>
    </source>
</evidence>
<dbReference type="NCBIfam" id="TIGR00229">
    <property type="entry name" value="sensory_box"/>
    <property type="match status" value="3"/>
</dbReference>
<protein>
    <recommendedName>
        <fullName evidence="2">histidine kinase</fullName>
        <ecNumber evidence="2">2.7.13.3</ecNumber>
    </recommendedName>
</protein>
<dbReference type="Pfam" id="PF08448">
    <property type="entry name" value="PAS_4"/>
    <property type="match status" value="1"/>
</dbReference>
<dbReference type="GO" id="GO:0004673">
    <property type="term" value="F:protein histidine kinase activity"/>
    <property type="evidence" value="ECO:0007669"/>
    <property type="project" value="UniProtKB-EC"/>
</dbReference>
<dbReference type="FunFam" id="3.30.450.20:FF:000099">
    <property type="entry name" value="Sensory box sensor histidine kinase"/>
    <property type="match status" value="1"/>
</dbReference>
<dbReference type="InterPro" id="IPR013655">
    <property type="entry name" value="PAS_fold_3"/>
</dbReference>
<dbReference type="InterPro" id="IPR005467">
    <property type="entry name" value="His_kinase_dom"/>
</dbReference>
<accession>W9H6H0</accession>
<name>W9H6H0_9PROT</name>
<feature type="domain" description="PAS" evidence="8">
    <location>
        <begin position="264"/>
        <end position="334"/>
    </location>
</feature>
<evidence type="ECO:0000256" key="5">
    <source>
        <dbReference type="ARBA" id="ARBA00022777"/>
    </source>
</evidence>
<dbReference type="InterPro" id="IPR000700">
    <property type="entry name" value="PAS-assoc_C"/>
</dbReference>
<evidence type="ECO:0000256" key="3">
    <source>
        <dbReference type="ARBA" id="ARBA00022553"/>
    </source>
</evidence>
<dbReference type="PROSITE" id="PS50113">
    <property type="entry name" value="PAC"/>
    <property type="match status" value="3"/>
</dbReference>
<evidence type="ECO:0000259" key="7">
    <source>
        <dbReference type="PROSITE" id="PS50109"/>
    </source>
</evidence>
<dbReference type="OrthoDB" id="7979512at2"/>
<dbReference type="InterPro" id="IPR011495">
    <property type="entry name" value="Sig_transdc_His_kin_sub2_dim/P"/>
</dbReference>
<feature type="domain" description="PAC" evidence="9">
    <location>
        <begin position="212"/>
        <end position="263"/>
    </location>
</feature>
<dbReference type="PANTHER" id="PTHR43304:SF1">
    <property type="entry name" value="PAC DOMAIN-CONTAINING PROTEIN"/>
    <property type="match status" value="1"/>
</dbReference>
<comment type="caution">
    <text evidence="10">The sequence shown here is derived from an EMBL/GenBank/DDBJ whole genome shotgun (WGS) entry which is preliminary data.</text>
</comment>